<protein>
    <submittedName>
        <fullName evidence="2">Uncharacterized protein</fullName>
    </submittedName>
</protein>
<keyword evidence="3" id="KW-1185">Reference proteome</keyword>
<dbReference type="Proteomes" id="UP000005237">
    <property type="component" value="Unassembled WGS sequence"/>
</dbReference>
<organism evidence="2 3">
    <name type="scientific">Caenorhabditis japonica</name>
    <dbReference type="NCBI Taxonomy" id="281687"/>
    <lineage>
        <taxon>Eukaryota</taxon>
        <taxon>Metazoa</taxon>
        <taxon>Ecdysozoa</taxon>
        <taxon>Nematoda</taxon>
        <taxon>Chromadorea</taxon>
        <taxon>Rhabditida</taxon>
        <taxon>Rhabditina</taxon>
        <taxon>Rhabditomorpha</taxon>
        <taxon>Rhabditoidea</taxon>
        <taxon>Rhabditidae</taxon>
        <taxon>Peloderinae</taxon>
        <taxon>Caenorhabditis</taxon>
    </lineage>
</organism>
<name>A0A8R1IIF6_CAEJA</name>
<feature type="region of interest" description="Disordered" evidence="1">
    <location>
        <begin position="100"/>
        <end position="133"/>
    </location>
</feature>
<sequence>MTKTEATFSLLDEEERDEFGPGTPIIKGRPSLRSISLSQAPSAPRDLESSHTNGNSLTSCAELHRLPAGSTTSLTSQQAKNTKKVNKFYKKQNELLENFKNDSEQIEQFNRTRRRTTSKEDDESSDLTTFLPPNVPEEKAITAPLVKHVCVASCRHALSRLRLVAHMLTCSDAQTLREDKRALSHCLRLHSDGGAMDDITVSFYDQIKKNRIKYVEQNIFESKLPAMPSLCQLFTFLATAMALLAVTVSAGQEDNFYK</sequence>
<evidence type="ECO:0000313" key="2">
    <source>
        <dbReference type="EnsemblMetazoa" id="CJA35311.1"/>
    </source>
</evidence>
<accession>A0A8R1IIF6</accession>
<proteinExistence type="predicted"/>
<dbReference type="AlphaFoldDB" id="A0A8R1IIF6"/>
<feature type="region of interest" description="Disordered" evidence="1">
    <location>
        <begin position="1"/>
        <end position="57"/>
    </location>
</feature>
<evidence type="ECO:0000256" key="1">
    <source>
        <dbReference type="SAM" id="MobiDB-lite"/>
    </source>
</evidence>
<evidence type="ECO:0000313" key="3">
    <source>
        <dbReference type="Proteomes" id="UP000005237"/>
    </source>
</evidence>
<dbReference type="EnsemblMetazoa" id="CJA35311.1">
    <property type="protein sequence ID" value="CJA35311.1"/>
    <property type="gene ID" value="WBGene00211158"/>
</dbReference>
<reference evidence="3" key="1">
    <citation type="submission" date="2010-08" db="EMBL/GenBank/DDBJ databases">
        <authorList>
            <consortium name="Caenorhabditis japonica Sequencing Consortium"/>
            <person name="Wilson R.K."/>
        </authorList>
    </citation>
    <scope>NUCLEOTIDE SEQUENCE [LARGE SCALE GENOMIC DNA]</scope>
    <source>
        <strain evidence="3">DF5081</strain>
    </source>
</reference>
<reference evidence="2" key="2">
    <citation type="submission" date="2022-06" db="UniProtKB">
        <authorList>
            <consortium name="EnsemblMetazoa"/>
        </authorList>
    </citation>
    <scope>IDENTIFICATION</scope>
    <source>
        <strain evidence="2">DF5081</strain>
    </source>
</reference>